<feature type="active site" evidence="9">
    <location>
        <position position="182"/>
    </location>
</feature>
<dbReference type="InterPro" id="IPR023009">
    <property type="entry name" value="Tyrosine_recombinase_XerC/XerD"/>
</dbReference>
<dbReference type="InterPro" id="IPR004107">
    <property type="entry name" value="Integrase_SAM-like_N"/>
</dbReference>
<comment type="subcellular location">
    <subcellularLocation>
        <location evidence="1 9">Cytoplasm</location>
    </subcellularLocation>
</comment>
<dbReference type="InterPro" id="IPR050090">
    <property type="entry name" value="Tyrosine_recombinase_XerCD"/>
</dbReference>
<name>F2NDL7_DESAR</name>
<dbReference type="GO" id="GO:0009037">
    <property type="term" value="F:tyrosine-based site-specific recombinase activity"/>
    <property type="evidence" value="ECO:0007669"/>
    <property type="project" value="UniProtKB-UniRule"/>
</dbReference>
<evidence type="ECO:0000256" key="8">
    <source>
        <dbReference type="ARBA" id="ARBA00023306"/>
    </source>
</evidence>
<dbReference type="STRING" id="880072.Desac_2472"/>
<reference evidence="13" key="2">
    <citation type="submission" date="2011-03" db="EMBL/GenBank/DDBJ databases">
        <title>The complete genome of Desulfobacca acetoxidans DSM 11109.</title>
        <authorList>
            <consortium name="US DOE Joint Genome Institute (JGI-PGF)"/>
            <person name="Lucas S."/>
            <person name="Copeland A."/>
            <person name="Lapidus A."/>
            <person name="Bruce D."/>
            <person name="Goodwin L."/>
            <person name="Pitluck S."/>
            <person name="Peters L."/>
            <person name="Kyrpides N."/>
            <person name="Mavromatis K."/>
            <person name="Ivanova N."/>
            <person name="Ovchinnikova G."/>
            <person name="Teshima H."/>
            <person name="Detter J.C."/>
            <person name="Han C."/>
            <person name="Land M."/>
            <person name="Hauser L."/>
            <person name="Markowitz V."/>
            <person name="Cheng J.-F."/>
            <person name="Hugenholtz P."/>
            <person name="Woyke T."/>
            <person name="Wu D."/>
            <person name="Spring S."/>
            <person name="Schueler E."/>
            <person name="Brambilla E."/>
            <person name="Klenk H.-P."/>
            <person name="Eisen J.A."/>
        </authorList>
    </citation>
    <scope>NUCLEOTIDE SEQUENCE [LARGE SCALE GENOMIC DNA]</scope>
    <source>
        <strain evidence="13">ATCC 700848 / DSM 11109 / ASRB2</strain>
    </source>
</reference>
<dbReference type="GO" id="GO:0003677">
    <property type="term" value="F:DNA binding"/>
    <property type="evidence" value="ECO:0007669"/>
    <property type="project" value="UniProtKB-UniRule"/>
</dbReference>
<evidence type="ECO:0000313" key="13">
    <source>
        <dbReference type="Proteomes" id="UP000000483"/>
    </source>
</evidence>
<dbReference type="EMBL" id="CP002629">
    <property type="protein sequence ID" value="AEB10293.1"/>
    <property type="molecule type" value="Genomic_DNA"/>
</dbReference>
<dbReference type="InterPro" id="IPR002104">
    <property type="entry name" value="Integrase_catalytic"/>
</dbReference>
<dbReference type="CDD" id="cd00798">
    <property type="entry name" value="INT_XerDC_C"/>
    <property type="match status" value="1"/>
</dbReference>
<organism evidence="12 13">
    <name type="scientific">Desulfobacca acetoxidans (strain ATCC 700848 / DSM 11109 / ASRB2)</name>
    <dbReference type="NCBI Taxonomy" id="880072"/>
    <lineage>
        <taxon>Bacteria</taxon>
        <taxon>Pseudomonadati</taxon>
        <taxon>Thermodesulfobacteriota</taxon>
        <taxon>Desulfobaccia</taxon>
        <taxon>Desulfobaccales</taxon>
        <taxon>Desulfobaccaceae</taxon>
        <taxon>Desulfobacca</taxon>
    </lineage>
</organism>
<sequence length="310" mass="35199">MNISGSETPQGETDRTLLDFSRHLRIERSLAAHTVRNYLSDIGQFMEFWNYRRPGHSLGELTYQDLRAFLAERHRLNCKTSIARKLAALRTFCKFLTRQGLLSHNIAALTPTPKLEARLPKFLTIDEVFHLLEQTWGQTVLAVRDRAILELFYSGGLRVAELVGLNLDNLDLPQHLAKVRGKGGKERLVIIGRQALQTLNSYLLVRRELITPDSPVSGREAVFLNYRGGRLTSRSVARLVEKWAIKAGLGQPLSPHGLRHTFATHLLEGKADLRAVQELLGHAQLSTTQKYLHVNLDYLMEVYDKAHPRK</sequence>
<dbReference type="InterPro" id="IPR044068">
    <property type="entry name" value="CB"/>
</dbReference>
<feature type="active site" evidence="9">
    <location>
        <position position="282"/>
    </location>
</feature>
<dbReference type="Pfam" id="PF02899">
    <property type="entry name" value="Phage_int_SAM_1"/>
    <property type="match status" value="1"/>
</dbReference>
<evidence type="ECO:0000256" key="5">
    <source>
        <dbReference type="ARBA" id="ARBA00022908"/>
    </source>
</evidence>
<dbReference type="PANTHER" id="PTHR30349">
    <property type="entry name" value="PHAGE INTEGRASE-RELATED"/>
    <property type="match status" value="1"/>
</dbReference>
<feature type="active site" evidence="9">
    <location>
        <position position="256"/>
    </location>
</feature>
<keyword evidence="2 9" id="KW-0963">Cytoplasm</keyword>
<dbReference type="PROSITE" id="PS51898">
    <property type="entry name" value="TYR_RECOMBINASE"/>
    <property type="match status" value="1"/>
</dbReference>
<dbReference type="NCBIfam" id="NF001399">
    <property type="entry name" value="PRK00283.1"/>
    <property type="match status" value="1"/>
</dbReference>
<reference evidence="12 13" key="1">
    <citation type="journal article" date="2011" name="Stand. Genomic Sci.">
        <title>Complete genome sequence of the acetate-degrading sulfate reducer Desulfobacca acetoxidans type strain (ASRB2).</title>
        <authorList>
            <person name="Goker M."/>
            <person name="Teshima H."/>
            <person name="Lapidus A."/>
            <person name="Nolan M."/>
            <person name="Lucas S."/>
            <person name="Hammon N."/>
            <person name="Deshpande S."/>
            <person name="Cheng J.F."/>
            <person name="Tapia R."/>
            <person name="Han C."/>
            <person name="Goodwin L."/>
            <person name="Pitluck S."/>
            <person name="Huntemann M."/>
            <person name="Liolios K."/>
            <person name="Ivanova N."/>
            <person name="Pagani I."/>
            <person name="Mavromatis K."/>
            <person name="Ovchinikova G."/>
            <person name="Pati A."/>
            <person name="Chen A."/>
            <person name="Palaniappan K."/>
            <person name="Land M."/>
            <person name="Hauser L."/>
            <person name="Brambilla E.M."/>
            <person name="Rohde M."/>
            <person name="Spring S."/>
            <person name="Detter J.C."/>
            <person name="Woyke T."/>
            <person name="Bristow J."/>
            <person name="Eisen J.A."/>
            <person name="Markowitz V."/>
            <person name="Hugenholtz P."/>
            <person name="Kyrpides N.C."/>
            <person name="Klenk H.P."/>
        </authorList>
    </citation>
    <scope>NUCLEOTIDE SEQUENCE [LARGE SCALE GENOMIC DNA]</scope>
    <source>
        <strain evidence="13">ATCC 700848 / DSM 11109 / ASRB2</strain>
    </source>
</reference>
<evidence type="ECO:0000256" key="4">
    <source>
        <dbReference type="ARBA" id="ARBA00022829"/>
    </source>
</evidence>
<evidence type="ECO:0000256" key="2">
    <source>
        <dbReference type="ARBA" id="ARBA00022490"/>
    </source>
</evidence>
<keyword evidence="13" id="KW-1185">Reference proteome</keyword>
<gene>
    <name evidence="9" type="primary">xerC</name>
    <name evidence="12" type="ordered locus">Desac_2472</name>
</gene>
<dbReference type="AlphaFoldDB" id="F2NDL7"/>
<feature type="active site" description="O-(3'-phospho-DNA)-tyrosine intermediate" evidence="9">
    <location>
        <position position="291"/>
    </location>
</feature>
<dbReference type="PANTHER" id="PTHR30349:SF77">
    <property type="entry name" value="TYROSINE RECOMBINASE XERC"/>
    <property type="match status" value="1"/>
</dbReference>
<comment type="subunit">
    <text evidence="9">Forms a cyclic heterotetrameric complex composed of two molecules of XerC and two molecules of XerD.</text>
</comment>
<dbReference type="SUPFAM" id="SSF56349">
    <property type="entry name" value="DNA breaking-rejoining enzymes"/>
    <property type="match status" value="1"/>
</dbReference>
<proteinExistence type="inferred from homology"/>
<dbReference type="GO" id="GO:0007059">
    <property type="term" value="P:chromosome segregation"/>
    <property type="evidence" value="ECO:0007669"/>
    <property type="project" value="UniProtKB-UniRule"/>
</dbReference>
<dbReference type="InterPro" id="IPR010998">
    <property type="entry name" value="Integrase_recombinase_N"/>
</dbReference>
<dbReference type="OrthoDB" id="9801717at2"/>
<dbReference type="GO" id="GO:0051301">
    <property type="term" value="P:cell division"/>
    <property type="evidence" value="ECO:0007669"/>
    <property type="project" value="UniProtKB-KW"/>
</dbReference>
<evidence type="ECO:0000256" key="3">
    <source>
        <dbReference type="ARBA" id="ARBA00022618"/>
    </source>
</evidence>
<dbReference type="Gene3D" id="1.10.443.10">
    <property type="entry name" value="Intergrase catalytic core"/>
    <property type="match status" value="1"/>
</dbReference>
<comment type="function">
    <text evidence="9">Site-specific tyrosine recombinase, which acts by catalyzing the cutting and rejoining of the recombining DNA molecules. The XerC-XerD complex is essential to convert dimers of the bacterial chromosome into monomers to permit their segregation at cell division. It also contributes to the segregational stability of plasmids.</text>
</comment>
<dbReference type="GO" id="GO:0005737">
    <property type="term" value="C:cytoplasm"/>
    <property type="evidence" value="ECO:0007669"/>
    <property type="project" value="UniProtKB-SubCell"/>
</dbReference>
<dbReference type="GO" id="GO:0006313">
    <property type="term" value="P:DNA transposition"/>
    <property type="evidence" value="ECO:0007669"/>
    <property type="project" value="UniProtKB-UniRule"/>
</dbReference>
<evidence type="ECO:0000256" key="7">
    <source>
        <dbReference type="ARBA" id="ARBA00023172"/>
    </source>
</evidence>
<evidence type="ECO:0000256" key="9">
    <source>
        <dbReference type="HAMAP-Rule" id="MF_01808"/>
    </source>
</evidence>
<feature type="active site" evidence="9">
    <location>
        <position position="259"/>
    </location>
</feature>
<dbReference type="Pfam" id="PF00589">
    <property type="entry name" value="Phage_integrase"/>
    <property type="match status" value="1"/>
</dbReference>
<comment type="similarity">
    <text evidence="9">Belongs to the 'phage' integrase family. XerC subfamily.</text>
</comment>
<dbReference type="HAMAP" id="MF_01808">
    <property type="entry name" value="Recomb_XerC_XerD"/>
    <property type="match status" value="1"/>
</dbReference>
<dbReference type="eggNOG" id="COG4974">
    <property type="taxonomic scope" value="Bacteria"/>
</dbReference>
<dbReference type="Gene3D" id="1.10.150.130">
    <property type="match status" value="1"/>
</dbReference>
<evidence type="ECO:0000259" key="10">
    <source>
        <dbReference type="PROSITE" id="PS51898"/>
    </source>
</evidence>
<dbReference type="InterPro" id="IPR013762">
    <property type="entry name" value="Integrase-like_cat_sf"/>
</dbReference>
<feature type="active site" evidence="9">
    <location>
        <position position="158"/>
    </location>
</feature>
<protein>
    <recommendedName>
        <fullName evidence="9">Tyrosine recombinase XerC</fullName>
    </recommendedName>
</protein>
<dbReference type="KEGG" id="dao:Desac_2472"/>
<keyword evidence="8 9" id="KW-0131">Cell cycle</keyword>
<keyword evidence="3 9" id="KW-0132">Cell division</keyword>
<dbReference type="HOGENOM" id="CLU_027562_9_0_7"/>
<evidence type="ECO:0000256" key="6">
    <source>
        <dbReference type="ARBA" id="ARBA00023125"/>
    </source>
</evidence>
<evidence type="ECO:0000256" key="1">
    <source>
        <dbReference type="ARBA" id="ARBA00004496"/>
    </source>
</evidence>
<evidence type="ECO:0000313" key="12">
    <source>
        <dbReference type="EMBL" id="AEB10293.1"/>
    </source>
</evidence>
<accession>F2NDL7</accession>
<feature type="domain" description="Core-binding (CB)" evidence="11">
    <location>
        <begin position="11"/>
        <end position="97"/>
    </location>
</feature>
<keyword evidence="5 9" id="KW-0229">DNA integration</keyword>
<evidence type="ECO:0000259" key="11">
    <source>
        <dbReference type="PROSITE" id="PS51900"/>
    </source>
</evidence>
<feature type="domain" description="Tyr recombinase" evidence="10">
    <location>
        <begin position="118"/>
        <end position="304"/>
    </location>
</feature>
<keyword evidence="6 9" id="KW-0238">DNA-binding</keyword>
<keyword evidence="4 9" id="KW-0159">Chromosome partition</keyword>
<dbReference type="InterPro" id="IPR011010">
    <property type="entry name" value="DNA_brk_join_enz"/>
</dbReference>
<keyword evidence="7 9" id="KW-0233">DNA recombination</keyword>
<dbReference type="Proteomes" id="UP000000483">
    <property type="component" value="Chromosome"/>
</dbReference>
<dbReference type="PROSITE" id="PS51900">
    <property type="entry name" value="CB"/>
    <property type="match status" value="1"/>
</dbReference>